<dbReference type="PANTHER" id="PTHR43674">
    <property type="entry name" value="NITRILASE C965.09-RELATED"/>
    <property type="match status" value="1"/>
</dbReference>
<keyword evidence="1" id="KW-0378">Hydrolase</keyword>
<dbReference type="RefSeq" id="WP_052365175.1">
    <property type="nucleotide sequence ID" value="NZ_BAYX01000002.1"/>
</dbReference>
<name>A0AA87Q2N7_RHIRH</name>
<dbReference type="Proteomes" id="UP000026941">
    <property type="component" value="Unassembled WGS sequence"/>
</dbReference>
<gene>
    <name evidence="3" type="ORF">RRH01S_02_00680</name>
</gene>
<sequence>MAKWDGAYTWHKRPSAIGAPDRLRVATCQIPVGHDIAVNAAQILSLIEAAAEAGADVAHFPECALSGYGSANWPDWTGFDWFGLQVAVEAVQSAARRHRVWVATGCVHRDDATQKKFNSLYVFNRDGQLAGRYDKRCCSTNDQRAFELGRHQLILDIEGVSCGFLICRDWSYPELWRAYEGQVELVFHSACADGQGRDKNETHTIPPLMQAYGRQYVYAVSSANSCRYSQDYPSLWVERGGYMGGQATRHEAGFTMNALADDPEQDRFFAAVLESRRAERILYQFED</sequence>
<dbReference type="AlphaFoldDB" id="A0AA87Q2N7"/>
<comment type="caution">
    <text evidence="3">The sequence shown here is derived from an EMBL/GenBank/DDBJ whole genome shotgun (WGS) entry which is preliminary data.</text>
</comment>
<proteinExistence type="predicted"/>
<organism evidence="3 4">
    <name type="scientific">Rhizobium rhizogenes NBRC 13257</name>
    <dbReference type="NCBI Taxonomy" id="1220581"/>
    <lineage>
        <taxon>Bacteria</taxon>
        <taxon>Pseudomonadati</taxon>
        <taxon>Pseudomonadota</taxon>
        <taxon>Alphaproteobacteria</taxon>
        <taxon>Hyphomicrobiales</taxon>
        <taxon>Rhizobiaceae</taxon>
        <taxon>Rhizobium/Agrobacterium group</taxon>
        <taxon>Rhizobium</taxon>
    </lineage>
</organism>
<dbReference type="CDD" id="cd07197">
    <property type="entry name" value="nitrilase"/>
    <property type="match status" value="1"/>
</dbReference>
<accession>A0AA87Q2N7</accession>
<dbReference type="InterPro" id="IPR036526">
    <property type="entry name" value="C-N_Hydrolase_sf"/>
</dbReference>
<dbReference type="PANTHER" id="PTHR43674:SF16">
    <property type="entry name" value="CARBON-NITROGEN FAMILY, PUTATIVE (AFU_ORTHOLOGUE AFUA_5G02350)-RELATED"/>
    <property type="match status" value="1"/>
</dbReference>
<evidence type="ECO:0000259" key="2">
    <source>
        <dbReference type="PROSITE" id="PS50263"/>
    </source>
</evidence>
<evidence type="ECO:0000313" key="4">
    <source>
        <dbReference type="Proteomes" id="UP000026941"/>
    </source>
</evidence>
<dbReference type="GO" id="GO:0016811">
    <property type="term" value="F:hydrolase activity, acting on carbon-nitrogen (but not peptide) bonds, in linear amides"/>
    <property type="evidence" value="ECO:0007669"/>
    <property type="project" value="TreeGrafter"/>
</dbReference>
<reference evidence="3 4" key="1">
    <citation type="submission" date="2014-05" db="EMBL/GenBank/DDBJ databases">
        <title>Whole genome shotgun sequence of Rhizobium rhizogenes NBRC 13257.</title>
        <authorList>
            <person name="Katano-Makiyama Y."/>
            <person name="Hosoyama A."/>
            <person name="Hashimoto M."/>
            <person name="Hosoyama Y."/>
            <person name="Noguchi M."/>
            <person name="Tsuchikane K."/>
            <person name="Kimura A."/>
            <person name="Ohji S."/>
            <person name="Ichikawa N."/>
            <person name="Yamazoe A."/>
            <person name="Fujita N."/>
        </authorList>
    </citation>
    <scope>NUCLEOTIDE SEQUENCE [LARGE SCALE GENOMIC DNA]</scope>
    <source>
        <strain evidence="3 4">NBRC 13257</strain>
    </source>
</reference>
<dbReference type="SUPFAM" id="SSF56317">
    <property type="entry name" value="Carbon-nitrogen hydrolase"/>
    <property type="match status" value="1"/>
</dbReference>
<dbReference type="Pfam" id="PF00795">
    <property type="entry name" value="CN_hydrolase"/>
    <property type="match status" value="1"/>
</dbReference>
<protein>
    <recommendedName>
        <fullName evidence="2">CN hydrolase domain-containing protein</fullName>
    </recommendedName>
</protein>
<evidence type="ECO:0000313" key="3">
    <source>
        <dbReference type="EMBL" id="GAJ91401.1"/>
    </source>
</evidence>
<dbReference type="Gene3D" id="3.60.110.10">
    <property type="entry name" value="Carbon-nitrogen hydrolase"/>
    <property type="match status" value="1"/>
</dbReference>
<dbReference type="InterPro" id="IPR050345">
    <property type="entry name" value="Aliph_Amidase/BUP"/>
</dbReference>
<feature type="domain" description="CN hydrolase" evidence="2">
    <location>
        <begin position="23"/>
        <end position="287"/>
    </location>
</feature>
<evidence type="ECO:0000256" key="1">
    <source>
        <dbReference type="ARBA" id="ARBA00022801"/>
    </source>
</evidence>
<dbReference type="InterPro" id="IPR003010">
    <property type="entry name" value="C-N_Hydrolase"/>
</dbReference>
<dbReference type="EMBL" id="BAYX01000002">
    <property type="protein sequence ID" value="GAJ91401.1"/>
    <property type="molecule type" value="Genomic_DNA"/>
</dbReference>
<dbReference type="PROSITE" id="PS50263">
    <property type="entry name" value="CN_HYDROLASE"/>
    <property type="match status" value="1"/>
</dbReference>